<organism evidence="5 6">
    <name type="scientific">Paracoccus zhejiangensis</name>
    <dbReference type="NCBI Taxonomy" id="1077935"/>
    <lineage>
        <taxon>Bacteria</taxon>
        <taxon>Pseudomonadati</taxon>
        <taxon>Pseudomonadota</taxon>
        <taxon>Alphaproteobacteria</taxon>
        <taxon>Rhodobacterales</taxon>
        <taxon>Paracoccaceae</taxon>
        <taxon>Paracoccus</taxon>
    </lineage>
</organism>
<evidence type="ECO:0000256" key="2">
    <source>
        <dbReference type="ARBA" id="ARBA00009387"/>
    </source>
</evidence>
<dbReference type="KEGG" id="pzh:CX676_21155"/>
<sequence length="387" mass="41590">MFLRWSDLRLGRAGRLALAAGLAAAPLAVLAQGVPDIDARGLLAILLQRDTGRETRAAEAGETARQAALLAREAEQLAALEDTLDLLTGTSAFIPGLEEGGGAGSADAASRVYAIDDNNPYADRIMGDAPVTIEQMIAETAIRFGGHPALGRAGINAVEFRCWFQALVKQESNFSIGAKSPKAAFGLTQIIPGTARYLGIYPAYYDDPRLQLEGGARYLLEQLGRFGRMELALAAYNAGPGAVQKYNGIPPYRETQDYVQKISGTYSRYAARMGGAADALGTLDPRDLAIAEASNLSDAGTHYAVSSMETMRASATRLRSILSQLEATGSVKEAMDLNSYARGEVARMGMILIRLRATRQKIEAARNALLVQAYLEDERYLQVRVEP</sequence>
<dbReference type="Proteomes" id="UP000234530">
    <property type="component" value="Plasmid pPZ02"/>
</dbReference>
<comment type="similarity">
    <text evidence="2">Belongs to the virb1 family.</text>
</comment>
<dbReference type="InterPro" id="IPR008258">
    <property type="entry name" value="Transglycosylase_SLT_dom_1"/>
</dbReference>
<proteinExistence type="inferred from homology"/>
<comment type="similarity">
    <text evidence="1">Belongs to the transglycosylase Slt family.</text>
</comment>
<evidence type="ECO:0000313" key="6">
    <source>
        <dbReference type="Proteomes" id="UP000234530"/>
    </source>
</evidence>
<dbReference type="EMBL" id="CP025432">
    <property type="protein sequence ID" value="AUH66809.1"/>
    <property type="molecule type" value="Genomic_DNA"/>
</dbReference>
<evidence type="ECO:0000256" key="3">
    <source>
        <dbReference type="SAM" id="SignalP"/>
    </source>
</evidence>
<protein>
    <submittedName>
        <fullName evidence="5">Lytic transglycosylase</fullName>
    </submittedName>
</protein>
<accession>A0A2H5F5I8</accession>
<dbReference type="InterPro" id="IPR023346">
    <property type="entry name" value="Lysozyme-like_dom_sf"/>
</dbReference>
<dbReference type="PANTHER" id="PTHR37423">
    <property type="entry name" value="SOLUBLE LYTIC MUREIN TRANSGLYCOSYLASE-RELATED"/>
    <property type="match status" value="1"/>
</dbReference>
<dbReference type="OrthoDB" id="9815002at2"/>
<dbReference type="RefSeq" id="WP_101754773.1">
    <property type="nucleotide sequence ID" value="NZ_CP025432.1"/>
</dbReference>
<name>A0A2H5F5I8_9RHOB</name>
<keyword evidence="5" id="KW-0614">Plasmid</keyword>
<keyword evidence="3" id="KW-0732">Signal</keyword>
<dbReference type="SUPFAM" id="SSF53955">
    <property type="entry name" value="Lysozyme-like"/>
    <property type="match status" value="1"/>
</dbReference>
<dbReference type="Pfam" id="PF01464">
    <property type="entry name" value="SLT"/>
    <property type="match status" value="1"/>
</dbReference>
<dbReference type="AlphaFoldDB" id="A0A2H5F5I8"/>
<dbReference type="Gene3D" id="1.10.530.10">
    <property type="match status" value="1"/>
</dbReference>
<keyword evidence="6" id="KW-1185">Reference proteome</keyword>
<dbReference type="SUPFAM" id="SSF101082">
    <property type="entry name" value="Typo IV secretion system protein TraC"/>
    <property type="match status" value="1"/>
</dbReference>
<feature type="domain" description="Transglycosylase SLT" evidence="4">
    <location>
        <begin position="165"/>
        <end position="255"/>
    </location>
</feature>
<evidence type="ECO:0000313" key="5">
    <source>
        <dbReference type="EMBL" id="AUH66809.1"/>
    </source>
</evidence>
<geneLocation type="plasmid" evidence="6">
    <name>ppz02</name>
</geneLocation>
<feature type="chain" id="PRO_5014185780" evidence="3">
    <location>
        <begin position="32"/>
        <end position="387"/>
    </location>
</feature>
<feature type="signal peptide" evidence="3">
    <location>
        <begin position="1"/>
        <end position="31"/>
    </location>
</feature>
<dbReference type="PANTHER" id="PTHR37423:SF2">
    <property type="entry name" value="MEMBRANE-BOUND LYTIC MUREIN TRANSGLYCOSYLASE C"/>
    <property type="match status" value="1"/>
</dbReference>
<evidence type="ECO:0000259" key="4">
    <source>
        <dbReference type="Pfam" id="PF01464"/>
    </source>
</evidence>
<dbReference type="CDD" id="cd00254">
    <property type="entry name" value="LT-like"/>
    <property type="match status" value="1"/>
</dbReference>
<evidence type="ECO:0000256" key="1">
    <source>
        <dbReference type="ARBA" id="ARBA00007734"/>
    </source>
</evidence>
<reference evidence="5 6" key="1">
    <citation type="journal article" date="2013" name="Antonie Van Leeuwenhoek">
        <title>Paracoccus zhejiangensis sp. nov., isolated from activated sludge in wastewater-treatment system.</title>
        <authorList>
            <person name="Wu Z.G."/>
            <person name="Zhang D.F."/>
            <person name="Liu Y.L."/>
            <person name="Wang F."/>
            <person name="Jiang X."/>
            <person name="Li C."/>
            <person name="Li S.P."/>
            <person name="Hong Q."/>
            <person name="Li W.J."/>
        </authorList>
    </citation>
    <scope>NUCLEOTIDE SEQUENCE [LARGE SCALE GENOMIC DNA]</scope>
    <source>
        <strain evidence="5 6">J6</strain>
        <plasmid evidence="6">Plasmid ppz02</plasmid>
    </source>
</reference>
<gene>
    <name evidence="5" type="ORF">CX676_21155</name>
</gene>